<comment type="caution">
    <text evidence="13">The sequence shown here is derived from an EMBL/GenBank/DDBJ whole genome shotgun (WGS) entry which is preliminary data.</text>
</comment>
<evidence type="ECO:0000256" key="7">
    <source>
        <dbReference type="ARBA" id="ARBA00023163"/>
    </source>
</evidence>
<dbReference type="SUPFAM" id="SSF57667">
    <property type="entry name" value="beta-beta-alpha zinc fingers"/>
    <property type="match status" value="2"/>
</dbReference>
<evidence type="ECO:0000259" key="12">
    <source>
        <dbReference type="PROSITE" id="PS50157"/>
    </source>
</evidence>
<feature type="compositionally biased region" description="Polar residues" evidence="11">
    <location>
        <begin position="1"/>
        <end position="17"/>
    </location>
</feature>
<feature type="compositionally biased region" description="Polar residues" evidence="11">
    <location>
        <begin position="324"/>
        <end position="337"/>
    </location>
</feature>
<dbReference type="EMBL" id="CAJVPJ010002644">
    <property type="protein sequence ID" value="CAG8626246.1"/>
    <property type="molecule type" value="Genomic_DNA"/>
</dbReference>
<dbReference type="GO" id="GO:0005694">
    <property type="term" value="C:chromosome"/>
    <property type="evidence" value="ECO:0007669"/>
    <property type="project" value="UniProtKB-ARBA"/>
</dbReference>
<keyword evidence="2" id="KW-0479">Metal-binding</keyword>
<evidence type="ECO:0000256" key="2">
    <source>
        <dbReference type="ARBA" id="ARBA00022723"/>
    </source>
</evidence>
<keyword evidence="10" id="KW-0175">Coiled coil</keyword>
<evidence type="ECO:0000256" key="11">
    <source>
        <dbReference type="SAM" id="MobiDB-lite"/>
    </source>
</evidence>
<evidence type="ECO:0000256" key="6">
    <source>
        <dbReference type="ARBA" id="ARBA00023015"/>
    </source>
</evidence>
<dbReference type="PROSITE" id="PS50157">
    <property type="entry name" value="ZINC_FINGER_C2H2_2"/>
    <property type="match status" value="3"/>
</dbReference>
<dbReference type="Proteomes" id="UP000789572">
    <property type="component" value="Unassembled WGS sequence"/>
</dbReference>
<evidence type="ECO:0000256" key="5">
    <source>
        <dbReference type="ARBA" id="ARBA00022833"/>
    </source>
</evidence>
<dbReference type="PANTHER" id="PTHR47772:SF13">
    <property type="entry name" value="GASTRULA ZINC FINGER PROTEIN XLCGF49.1-LIKE-RELATED"/>
    <property type="match status" value="1"/>
</dbReference>
<dbReference type="Pfam" id="PF00096">
    <property type="entry name" value="zf-C2H2"/>
    <property type="match status" value="2"/>
</dbReference>
<name>A0A9N9D452_9GLOM</name>
<dbReference type="PROSITE" id="PS00028">
    <property type="entry name" value="ZINC_FINGER_C2H2_1"/>
    <property type="match status" value="2"/>
</dbReference>
<dbReference type="GO" id="GO:0008270">
    <property type="term" value="F:zinc ion binding"/>
    <property type="evidence" value="ECO:0007669"/>
    <property type="project" value="UniProtKB-KW"/>
</dbReference>
<reference evidence="13" key="1">
    <citation type="submission" date="2021-06" db="EMBL/GenBank/DDBJ databases">
        <authorList>
            <person name="Kallberg Y."/>
            <person name="Tangrot J."/>
            <person name="Rosling A."/>
        </authorList>
    </citation>
    <scope>NUCLEOTIDE SEQUENCE</scope>
    <source>
        <strain evidence="13">IA702</strain>
    </source>
</reference>
<protein>
    <submittedName>
        <fullName evidence="13">3161_t:CDS:1</fullName>
    </submittedName>
</protein>
<dbReference type="PANTHER" id="PTHR47772">
    <property type="entry name" value="ZINC FINGER PROTEIN 200"/>
    <property type="match status" value="1"/>
</dbReference>
<keyword evidence="14" id="KW-1185">Reference proteome</keyword>
<accession>A0A9N9D452</accession>
<feature type="region of interest" description="Disordered" evidence="11">
    <location>
        <begin position="510"/>
        <end position="551"/>
    </location>
</feature>
<feature type="domain" description="C2H2-type" evidence="12">
    <location>
        <begin position="163"/>
        <end position="190"/>
    </location>
</feature>
<organism evidence="13 14">
    <name type="scientific">Paraglomus occultum</name>
    <dbReference type="NCBI Taxonomy" id="144539"/>
    <lineage>
        <taxon>Eukaryota</taxon>
        <taxon>Fungi</taxon>
        <taxon>Fungi incertae sedis</taxon>
        <taxon>Mucoromycota</taxon>
        <taxon>Glomeromycotina</taxon>
        <taxon>Glomeromycetes</taxon>
        <taxon>Paraglomerales</taxon>
        <taxon>Paraglomeraceae</taxon>
        <taxon>Paraglomus</taxon>
    </lineage>
</organism>
<feature type="compositionally biased region" description="Polar residues" evidence="11">
    <location>
        <begin position="26"/>
        <end position="38"/>
    </location>
</feature>
<dbReference type="FunFam" id="3.30.160.60:FF:001732">
    <property type="entry name" value="Zgc:162936"/>
    <property type="match status" value="1"/>
</dbReference>
<keyword evidence="5" id="KW-0862">Zinc</keyword>
<dbReference type="GO" id="GO:0045893">
    <property type="term" value="P:positive regulation of DNA-templated transcription"/>
    <property type="evidence" value="ECO:0007669"/>
    <property type="project" value="UniProtKB-ARBA"/>
</dbReference>
<dbReference type="GO" id="GO:0043565">
    <property type="term" value="F:sequence-specific DNA binding"/>
    <property type="evidence" value="ECO:0007669"/>
    <property type="project" value="UniProtKB-ARBA"/>
</dbReference>
<dbReference type="SMART" id="SM00355">
    <property type="entry name" value="ZnF_C2H2"/>
    <property type="match status" value="3"/>
</dbReference>
<keyword evidence="6" id="KW-0805">Transcription regulation</keyword>
<feature type="non-terminal residue" evidence="13">
    <location>
        <position position="551"/>
    </location>
</feature>
<keyword evidence="3" id="KW-0677">Repeat</keyword>
<feature type="region of interest" description="Disordered" evidence="11">
    <location>
        <begin position="319"/>
        <end position="374"/>
    </location>
</feature>
<keyword evidence="7" id="KW-0804">Transcription</keyword>
<feature type="compositionally biased region" description="Polar residues" evidence="11">
    <location>
        <begin position="363"/>
        <end position="372"/>
    </location>
</feature>
<keyword evidence="4 9" id="KW-0863">Zinc-finger</keyword>
<dbReference type="InterPro" id="IPR013087">
    <property type="entry name" value="Znf_C2H2_type"/>
</dbReference>
<feature type="domain" description="C2H2-type" evidence="12">
    <location>
        <begin position="219"/>
        <end position="242"/>
    </location>
</feature>
<evidence type="ECO:0000256" key="9">
    <source>
        <dbReference type="PROSITE-ProRule" id="PRU00042"/>
    </source>
</evidence>
<evidence type="ECO:0000256" key="4">
    <source>
        <dbReference type="ARBA" id="ARBA00022771"/>
    </source>
</evidence>
<evidence type="ECO:0000313" key="13">
    <source>
        <dbReference type="EMBL" id="CAG8626246.1"/>
    </source>
</evidence>
<dbReference type="OrthoDB" id="8922241at2759"/>
<dbReference type="FunFam" id="3.30.160.60:FF:000145">
    <property type="entry name" value="Zinc finger protein 574"/>
    <property type="match status" value="1"/>
</dbReference>
<evidence type="ECO:0000313" key="14">
    <source>
        <dbReference type="Proteomes" id="UP000789572"/>
    </source>
</evidence>
<feature type="domain" description="C2H2-type" evidence="12">
    <location>
        <begin position="191"/>
        <end position="218"/>
    </location>
</feature>
<dbReference type="InterPro" id="IPR050636">
    <property type="entry name" value="C2H2-ZF_domain-containing"/>
</dbReference>
<gene>
    <name evidence="13" type="ORF">POCULU_LOCUS8661</name>
</gene>
<dbReference type="InterPro" id="IPR036236">
    <property type="entry name" value="Znf_C2H2_sf"/>
</dbReference>
<keyword evidence="8" id="KW-0539">Nucleus</keyword>
<dbReference type="Gene3D" id="3.30.160.60">
    <property type="entry name" value="Classic Zinc Finger"/>
    <property type="match status" value="3"/>
</dbReference>
<feature type="region of interest" description="Disordered" evidence="11">
    <location>
        <begin position="1"/>
        <end position="74"/>
    </location>
</feature>
<feature type="compositionally biased region" description="Low complexity" evidence="11">
    <location>
        <begin position="61"/>
        <end position="74"/>
    </location>
</feature>
<dbReference type="GO" id="GO:0005634">
    <property type="term" value="C:nucleus"/>
    <property type="evidence" value="ECO:0007669"/>
    <property type="project" value="UniProtKB-SubCell"/>
</dbReference>
<evidence type="ECO:0000256" key="10">
    <source>
        <dbReference type="SAM" id="Coils"/>
    </source>
</evidence>
<feature type="coiled-coil region" evidence="10">
    <location>
        <begin position="451"/>
        <end position="505"/>
    </location>
</feature>
<evidence type="ECO:0000256" key="8">
    <source>
        <dbReference type="ARBA" id="ARBA00023242"/>
    </source>
</evidence>
<evidence type="ECO:0000256" key="3">
    <source>
        <dbReference type="ARBA" id="ARBA00022737"/>
    </source>
</evidence>
<dbReference type="AlphaFoldDB" id="A0A9N9D452"/>
<proteinExistence type="predicted"/>
<sequence>SGATVESLKSNNTSVTHTGEAVSVTALESSTAQQSQLEGKQLANADYSTIPASPVPREQPHSASTSPHSAPLSSNITTEMKSLATLPTLSQVNNSFPSSQDIILLAPNVGRLSSSPTQYTSETIPSPSTSLNQSPSGSFIFALNPKATQGQQKSPNPQKPKPYVCTECNQTFSRQHNLKSHALTHSQEKPFKCEICHHFFRRHHDLKRHSKLHTGEKPYTCEYCNRSFARLDALNRHLRAESFCGGSQKKIFRNTTMPIAQQSNQSDRIEATGSTLQSQSQVLDFSKTQQSKQQQTLGLENAKQQQLLQHTDIVNSSVVHNNSINGDSGTSLASASQDALKRHHSQLTEQTRKSWLQKGALGATSSTKSGSMSKPVLPNLVIPNRMMSAPPQFVFSVDSASAQSTGSSSQYHPMPFTQTPTEYTSQAKEPVRRQTDTMSVQIEDGNLNNYIIKLKEHNEYLKGRVEELENEVINERKERGIREFLEEKVKALEIEKNLLKNLLLERDNHTAPESTKRTEKKRKASIIIEQSSPPKHYKDDDEIAVISQSAQ</sequence>
<evidence type="ECO:0000256" key="1">
    <source>
        <dbReference type="ARBA" id="ARBA00004123"/>
    </source>
</evidence>
<comment type="subcellular location">
    <subcellularLocation>
        <location evidence="1">Nucleus</location>
    </subcellularLocation>
</comment>